<keyword evidence="4" id="KW-1185">Reference proteome</keyword>
<evidence type="ECO:0000313" key="3">
    <source>
        <dbReference type="EMBL" id="TSH88791.1"/>
    </source>
</evidence>
<dbReference type="SMART" id="SM01130">
    <property type="entry name" value="DHDPS"/>
    <property type="match status" value="1"/>
</dbReference>
<organism evidence="3 4">
    <name type="scientific">Verticiella sediminum</name>
    <dbReference type="NCBI Taxonomy" id="1247510"/>
    <lineage>
        <taxon>Bacteria</taxon>
        <taxon>Pseudomonadati</taxon>
        <taxon>Pseudomonadota</taxon>
        <taxon>Betaproteobacteria</taxon>
        <taxon>Burkholderiales</taxon>
        <taxon>Alcaligenaceae</taxon>
        <taxon>Verticiella</taxon>
    </lineage>
</organism>
<comment type="caution">
    <text evidence="3">The sequence shown here is derived from an EMBL/GenBank/DDBJ whole genome shotgun (WGS) entry which is preliminary data.</text>
</comment>
<proteinExistence type="inferred from homology"/>
<accession>A0A556A7D5</accession>
<evidence type="ECO:0000256" key="1">
    <source>
        <dbReference type="ARBA" id="ARBA00023239"/>
    </source>
</evidence>
<dbReference type="Proteomes" id="UP000318405">
    <property type="component" value="Unassembled WGS sequence"/>
</dbReference>
<dbReference type="PRINTS" id="PR00146">
    <property type="entry name" value="DHPICSNTHASE"/>
</dbReference>
<dbReference type="InterPro" id="IPR013785">
    <property type="entry name" value="Aldolase_TIM"/>
</dbReference>
<dbReference type="SUPFAM" id="SSF51569">
    <property type="entry name" value="Aldolase"/>
    <property type="match status" value="1"/>
</dbReference>
<comment type="similarity">
    <text evidence="2">Belongs to the DapA family.</text>
</comment>
<dbReference type="EMBL" id="VLTJ01000042">
    <property type="protein sequence ID" value="TSH88791.1"/>
    <property type="molecule type" value="Genomic_DNA"/>
</dbReference>
<protein>
    <submittedName>
        <fullName evidence="3">Dihydrodipicolinate synthase family protein</fullName>
    </submittedName>
</protein>
<sequence>MDINYANDSSRIAYCRLVSGGAVMNDRLTGVGGVWPATLTPFSDDGGIDAAAFMRHVDEIASTPGVRALVVNGHAGEATSLDLHERARIVAQANEAARGLPVVAGVLAEDTRAACAQARDAQRAGAAGLLLFAPALFAQGARGRPEVVREFVRRVAQASDLPIVLFQLSWASGLGYEAALLAELLAEVPQIVAIKEGSDVPERYEDTLRVAREAGRPVSVLSSCNTWLLGSLVYGGQGVLSGLGSVASPLLVELCEAMAQGELARARAVNERLLPLCRAFYRAPYFDCHNRMKTALHLLGKLPNAVPRAPLLAIGAAERERIAAALADAGFERVAG</sequence>
<keyword evidence="1 2" id="KW-0456">Lyase</keyword>
<dbReference type="Gene3D" id="3.20.20.70">
    <property type="entry name" value="Aldolase class I"/>
    <property type="match status" value="1"/>
</dbReference>
<dbReference type="PIRSF" id="PIRSF001365">
    <property type="entry name" value="DHDPS"/>
    <property type="match status" value="1"/>
</dbReference>
<dbReference type="PANTHER" id="PTHR12128">
    <property type="entry name" value="DIHYDRODIPICOLINATE SYNTHASE"/>
    <property type="match status" value="1"/>
</dbReference>
<dbReference type="OrthoDB" id="199953at2"/>
<name>A0A556A7D5_9BURK</name>
<dbReference type="CDD" id="cd00408">
    <property type="entry name" value="DHDPS-like"/>
    <property type="match status" value="1"/>
</dbReference>
<dbReference type="GO" id="GO:0008840">
    <property type="term" value="F:4-hydroxy-tetrahydrodipicolinate synthase activity"/>
    <property type="evidence" value="ECO:0007669"/>
    <property type="project" value="TreeGrafter"/>
</dbReference>
<gene>
    <name evidence="3" type="ORF">FOZ76_24410</name>
</gene>
<dbReference type="Pfam" id="PF00701">
    <property type="entry name" value="DHDPS"/>
    <property type="match status" value="1"/>
</dbReference>
<evidence type="ECO:0000313" key="4">
    <source>
        <dbReference type="Proteomes" id="UP000318405"/>
    </source>
</evidence>
<dbReference type="AlphaFoldDB" id="A0A556A7D5"/>
<dbReference type="InterPro" id="IPR002220">
    <property type="entry name" value="DapA-like"/>
</dbReference>
<reference evidence="3 4" key="1">
    <citation type="submission" date="2019-07" db="EMBL/GenBank/DDBJ databases">
        <title>Qingshengfaniella alkalisoli gen. nov., sp. nov., isolated from saline soil.</title>
        <authorList>
            <person name="Xu L."/>
            <person name="Huang X.-X."/>
            <person name="Sun J.-Q."/>
        </authorList>
    </citation>
    <scope>NUCLEOTIDE SEQUENCE [LARGE SCALE GENOMIC DNA]</scope>
    <source>
        <strain evidence="3 4">DSM 27279</strain>
    </source>
</reference>
<evidence type="ECO:0000256" key="2">
    <source>
        <dbReference type="PIRNR" id="PIRNR001365"/>
    </source>
</evidence>
<dbReference type="PANTHER" id="PTHR12128:SF72">
    <property type="entry name" value="DIHYDRODIPICOLINATE SYNTHASE"/>
    <property type="match status" value="1"/>
</dbReference>